<dbReference type="KEGG" id="pmrn:116950848"/>
<accession>A0AAJ7X7Y4</accession>
<protein>
    <submittedName>
        <fullName evidence="3 4">Uncharacterized protein LOC116950848</fullName>
    </submittedName>
</protein>
<gene>
    <name evidence="3 4" type="primary">LOC116950848</name>
</gene>
<evidence type="ECO:0000313" key="3">
    <source>
        <dbReference type="RefSeq" id="XP_032824854.1"/>
    </source>
</evidence>
<feature type="compositionally biased region" description="Basic and acidic residues" evidence="1">
    <location>
        <begin position="72"/>
        <end position="87"/>
    </location>
</feature>
<feature type="region of interest" description="Disordered" evidence="1">
    <location>
        <begin position="134"/>
        <end position="203"/>
    </location>
</feature>
<evidence type="ECO:0000313" key="4">
    <source>
        <dbReference type="RefSeq" id="XP_032824855.1"/>
    </source>
</evidence>
<reference evidence="3 4" key="1">
    <citation type="submission" date="2025-04" db="UniProtKB">
        <authorList>
            <consortium name="RefSeq"/>
        </authorList>
    </citation>
    <scope>IDENTIFICATION</scope>
    <source>
        <tissue evidence="3 4">Sperm</tissue>
    </source>
</reference>
<name>A0AAJ7X7Y4_PETMA</name>
<feature type="region of interest" description="Disordered" evidence="1">
    <location>
        <begin position="31"/>
        <end position="113"/>
    </location>
</feature>
<feature type="compositionally biased region" description="Polar residues" evidence="1">
    <location>
        <begin position="140"/>
        <end position="154"/>
    </location>
</feature>
<feature type="compositionally biased region" description="Basic residues" evidence="1">
    <location>
        <begin position="88"/>
        <end position="103"/>
    </location>
</feature>
<dbReference type="RefSeq" id="XP_032824855.1">
    <property type="nucleotide sequence ID" value="XM_032968964.1"/>
</dbReference>
<organism evidence="2 3">
    <name type="scientific">Petromyzon marinus</name>
    <name type="common">Sea lamprey</name>
    <dbReference type="NCBI Taxonomy" id="7757"/>
    <lineage>
        <taxon>Eukaryota</taxon>
        <taxon>Metazoa</taxon>
        <taxon>Chordata</taxon>
        <taxon>Craniata</taxon>
        <taxon>Vertebrata</taxon>
        <taxon>Cyclostomata</taxon>
        <taxon>Hyperoartia</taxon>
        <taxon>Petromyzontiformes</taxon>
        <taxon>Petromyzontidae</taxon>
        <taxon>Petromyzon</taxon>
    </lineage>
</organism>
<feature type="compositionally biased region" description="Basic and acidic residues" evidence="1">
    <location>
        <begin position="32"/>
        <end position="43"/>
    </location>
</feature>
<keyword evidence="2" id="KW-1185">Reference proteome</keyword>
<evidence type="ECO:0000313" key="2">
    <source>
        <dbReference type="Proteomes" id="UP001318040"/>
    </source>
</evidence>
<proteinExistence type="predicted"/>
<dbReference type="AlphaFoldDB" id="A0AAJ7X7Y4"/>
<sequence length="203" mass="22432">MDLDAVTLAARHRLRHVRAFRALRPYLVPGARSRERRGGDPRPRGGGGRGASGDTRGDLHQRGSRGGSGSRHFLERPEAEPGRPVADRRRRRRRRHHRHRHPPARPAGLSVTDVTSKVNEMNVNEATALDWQCRRPARPSETSAVTETTPTNAAITHRGVDRGGPPGSNRESPQRAAIALPPGRRPDSPVAQRSFVQDGRITR</sequence>
<dbReference type="Proteomes" id="UP001318040">
    <property type="component" value="Chromosome 40"/>
</dbReference>
<dbReference type="RefSeq" id="XP_032824854.1">
    <property type="nucleotide sequence ID" value="XM_032968963.1"/>
</dbReference>
<evidence type="ECO:0000256" key="1">
    <source>
        <dbReference type="SAM" id="MobiDB-lite"/>
    </source>
</evidence>